<comment type="caution">
    <text evidence="1">The sequence shown here is derived from an EMBL/GenBank/DDBJ whole genome shotgun (WGS) entry which is preliminary data.</text>
</comment>
<evidence type="ECO:0000313" key="1">
    <source>
        <dbReference type="EMBL" id="MCW9712951.1"/>
    </source>
</evidence>
<proteinExistence type="predicted"/>
<name>A0ABT3PYS6_9BACT</name>
<dbReference type="RefSeq" id="WP_345694260.1">
    <property type="nucleotide sequence ID" value="NZ_BAABRS010000002.1"/>
</dbReference>
<reference evidence="1 2" key="1">
    <citation type="submission" date="2021-11" db="EMBL/GenBank/DDBJ databases">
        <title>Aliifidinibius sp. nov., a new bacterium isolated from saline soil.</title>
        <authorList>
            <person name="Galisteo C."/>
            <person name="De La Haba R."/>
            <person name="Sanchez-Porro C."/>
            <person name="Ventosa A."/>
        </authorList>
    </citation>
    <scope>NUCLEOTIDE SEQUENCE [LARGE SCALE GENOMIC DNA]</scope>
    <source>
        <strain evidence="1 2">KACC 190600</strain>
    </source>
</reference>
<dbReference type="Proteomes" id="UP001207337">
    <property type="component" value="Unassembled WGS sequence"/>
</dbReference>
<gene>
    <name evidence="1" type="ORF">LQ318_08540</name>
</gene>
<keyword evidence="2" id="KW-1185">Reference proteome</keyword>
<accession>A0ABT3PYS6</accession>
<evidence type="ECO:0000313" key="2">
    <source>
        <dbReference type="Proteomes" id="UP001207337"/>
    </source>
</evidence>
<protein>
    <submittedName>
        <fullName evidence="1">Uncharacterized protein</fullName>
    </submittedName>
</protein>
<sequence length="53" mass="5984">MKISVLWGILIICFVSSLSAQETGNYSSEFLVCGYPDTFKLDLTALSWKWIAH</sequence>
<dbReference type="EMBL" id="JAJNDC010000002">
    <property type="protein sequence ID" value="MCW9712951.1"/>
    <property type="molecule type" value="Genomic_DNA"/>
</dbReference>
<organism evidence="1 2">
    <name type="scientific">Fodinibius salicampi</name>
    <dbReference type="NCBI Taxonomy" id="1920655"/>
    <lineage>
        <taxon>Bacteria</taxon>
        <taxon>Pseudomonadati</taxon>
        <taxon>Balneolota</taxon>
        <taxon>Balneolia</taxon>
        <taxon>Balneolales</taxon>
        <taxon>Balneolaceae</taxon>
        <taxon>Fodinibius</taxon>
    </lineage>
</organism>